<dbReference type="Proteomes" id="UP001500058">
    <property type="component" value="Unassembled WGS sequence"/>
</dbReference>
<keyword evidence="3" id="KW-1185">Reference proteome</keyword>
<feature type="region of interest" description="Disordered" evidence="1">
    <location>
        <begin position="153"/>
        <end position="174"/>
    </location>
</feature>
<evidence type="ECO:0008006" key="4">
    <source>
        <dbReference type="Google" id="ProtNLM"/>
    </source>
</evidence>
<proteinExistence type="predicted"/>
<name>A0ABP5UR34_9ACTN</name>
<evidence type="ECO:0000256" key="1">
    <source>
        <dbReference type="SAM" id="MobiDB-lite"/>
    </source>
</evidence>
<sequence length="174" mass="19567">MEAIAAVIAVLGTLLGSGITYVFQRRTTAYGEELARRERLRQERIDAYCLYAGALHNYRRMLVYRWFAVHERPGEEDMPSLLREIYRLRSEAHESLFRVQLLTRDPGLEDEARTALDAVTELHGTGLSREELDARRITSKRAIEAFVAAAAHHVGEPPGPGTGRPRALGRRTAA</sequence>
<accession>A0ABP5UR34</accession>
<protein>
    <recommendedName>
        <fullName evidence="4">Secreted protein</fullName>
    </recommendedName>
</protein>
<gene>
    <name evidence="2" type="ORF">GCM10010420_05740</name>
</gene>
<dbReference type="EMBL" id="BAAATJ010000002">
    <property type="protein sequence ID" value="GAA2385959.1"/>
    <property type="molecule type" value="Genomic_DNA"/>
</dbReference>
<dbReference type="RefSeq" id="WP_344629201.1">
    <property type="nucleotide sequence ID" value="NZ_BAAATJ010000002.1"/>
</dbReference>
<evidence type="ECO:0000313" key="3">
    <source>
        <dbReference type="Proteomes" id="UP001500058"/>
    </source>
</evidence>
<reference evidence="3" key="1">
    <citation type="journal article" date="2019" name="Int. J. Syst. Evol. Microbiol.">
        <title>The Global Catalogue of Microorganisms (GCM) 10K type strain sequencing project: providing services to taxonomists for standard genome sequencing and annotation.</title>
        <authorList>
            <consortium name="The Broad Institute Genomics Platform"/>
            <consortium name="The Broad Institute Genome Sequencing Center for Infectious Disease"/>
            <person name="Wu L."/>
            <person name="Ma J."/>
        </authorList>
    </citation>
    <scope>NUCLEOTIDE SEQUENCE [LARGE SCALE GENOMIC DNA]</scope>
    <source>
        <strain evidence="3">JCM 6921</strain>
    </source>
</reference>
<organism evidence="2 3">
    <name type="scientific">Streptomyces glaucosporus</name>
    <dbReference type="NCBI Taxonomy" id="284044"/>
    <lineage>
        <taxon>Bacteria</taxon>
        <taxon>Bacillati</taxon>
        <taxon>Actinomycetota</taxon>
        <taxon>Actinomycetes</taxon>
        <taxon>Kitasatosporales</taxon>
        <taxon>Streptomycetaceae</taxon>
        <taxon>Streptomyces</taxon>
    </lineage>
</organism>
<comment type="caution">
    <text evidence="2">The sequence shown here is derived from an EMBL/GenBank/DDBJ whole genome shotgun (WGS) entry which is preliminary data.</text>
</comment>
<evidence type="ECO:0000313" key="2">
    <source>
        <dbReference type="EMBL" id="GAA2385959.1"/>
    </source>
</evidence>